<dbReference type="AlphaFoldDB" id="A0A2S6HRL9"/>
<name>A0A2S6HRL9_9FIRM</name>
<gene>
    <name evidence="2" type="ORF">BXY41_10795</name>
</gene>
<keyword evidence="1" id="KW-0472">Membrane</keyword>
<accession>A0A2S6HRL9</accession>
<feature type="transmembrane region" description="Helical" evidence="1">
    <location>
        <begin position="134"/>
        <end position="154"/>
    </location>
</feature>
<proteinExistence type="predicted"/>
<comment type="caution">
    <text evidence="2">The sequence shown here is derived from an EMBL/GenBank/DDBJ whole genome shotgun (WGS) entry which is preliminary data.</text>
</comment>
<organism evidence="2 3">
    <name type="scientific">Lacrimispora xylanisolvens</name>
    <dbReference type="NCBI Taxonomy" id="384636"/>
    <lineage>
        <taxon>Bacteria</taxon>
        <taxon>Bacillati</taxon>
        <taxon>Bacillota</taxon>
        <taxon>Clostridia</taxon>
        <taxon>Lachnospirales</taxon>
        <taxon>Lachnospiraceae</taxon>
        <taxon>Lacrimispora</taxon>
    </lineage>
</organism>
<evidence type="ECO:0000313" key="2">
    <source>
        <dbReference type="EMBL" id="PPK80167.1"/>
    </source>
</evidence>
<reference evidence="2 3" key="1">
    <citation type="submission" date="2018-02" db="EMBL/GenBank/DDBJ databases">
        <title>Genomic Encyclopedia of Archaeal and Bacterial Type Strains, Phase II (KMG-II): from individual species to whole genera.</title>
        <authorList>
            <person name="Goeker M."/>
        </authorList>
    </citation>
    <scope>NUCLEOTIDE SEQUENCE [LARGE SCALE GENOMIC DNA]</scope>
    <source>
        <strain evidence="2 3">DSM 3808</strain>
    </source>
</reference>
<dbReference type="RefSeq" id="WP_104437499.1">
    <property type="nucleotide sequence ID" value="NZ_PTJA01000007.1"/>
</dbReference>
<dbReference type="Proteomes" id="UP000237749">
    <property type="component" value="Unassembled WGS sequence"/>
</dbReference>
<feature type="transmembrane region" description="Helical" evidence="1">
    <location>
        <begin position="160"/>
        <end position="176"/>
    </location>
</feature>
<sequence>MFFVPGIIVSVVTFPGVIIHELAHQIFCRLMRVPVYEVKYFQFSNPCGYVLHEATQDPLKTFLISTGPFLINTLIGMIILSPAAIDLIIFKDYSNPLNLLLGWIGFSALMHAFPSTGDAKVLVNNILKNKNVNVLVKLIVAPVIGLIYVGAIGSVVWLDAIYAAAIAMIIPNLFLLF</sequence>
<dbReference type="EMBL" id="PTJA01000007">
    <property type="protein sequence ID" value="PPK80167.1"/>
    <property type="molecule type" value="Genomic_DNA"/>
</dbReference>
<protein>
    <submittedName>
        <fullName evidence="2">Putative zincin peptidase</fullName>
    </submittedName>
</protein>
<keyword evidence="3" id="KW-1185">Reference proteome</keyword>
<feature type="transmembrane region" description="Helical" evidence="1">
    <location>
        <begin position="6"/>
        <end position="23"/>
    </location>
</feature>
<evidence type="ECO:0000313" key="3">
    <source>
        <dbReference type="Proteomes" id="UP000237749"/>
    </source>
</evidence>
<evidence type="ECO:0000256" key="1">
    <source>
        <dbReference type="SAM" id="Phobius"/>
    </source>
</evidence>
<feature type="transmembrane region" description="Helical" evidence="1">
    <location>
        <begin position="96"/>
        <end position="113"/>
    </location>
</feature>
<dbReference type="OrthoDB" id="258743at2"/>
<keyword evidence="1" id="KW-0812">Transmembrane</keyword>
<feature type="transmembrane region" description="Helical" evidence="1">
    <location>
        <begin position="69"/>
        <end position="90"/>
    </location>
</feature>
<keyword evidence="1" id="KW-1133">Transmembrane helix</keyword>